<feature type="coiled-coil region" evidence="1">
    <location>
        <begin position="123"/>
        <end position="179"/>
    </location>
</feature>
<keyword evidence="2" id="KW-1133">Transmembrane helix</keyword>
<accession>A0A286BTX2</accession>
<name>A0A286BTX2_9GAMM</name>
<evidence type="ECO:0000256" key="1">
    <source>
        <dbReference type="SAM" id="Coils"/>
    </source>
</evidence>
<keyword evidence="2" id="KW-0472">Membrane</keyword>
<dbReference type="Proteomes" id="UP000219271">
    <property type="component" value="Unassembled WGS sequence"/>
</dbReference>
<dbReference type="AlphaFoldDB" id="A0A286BTX2"/>
<dbReference type="EMBL" id="OCMY01000001">
    <property type="protein sequence ID" value="SOD37590.1"/>
    <property type="molecule type" value="Genomic_DNA"/>
</dbReference>
<reference evidence="4" key="1">
    <citation type="submission" date="2017-09" db="EMBL/GenBank/DDBJ databases">
        <authorList>
            <person name="Varghese N."/>
            <person name="Submissions S."/>
        </authorList>
    </citation>
    <scope>NUCLEOTIDE SEQUENCE [LARGE SCALE GENOMIC DNA]</scope>
    <source>
        <strain evidence="4">JKS000234</strain>
    </source>
</reference>
<gene>
    <name evidence="3" type="ORF">SAMN06273570_1950</name>
</gene>
<dbReference type="OrthoDB" id="8914075at2"/>
<feature type="transmembrane region" description="Helical" evidence="2">
    <location>
        <begin position="61"/>
        <end position="80"/>
    </location>
</feature>
<proteinExistence type="predicted"/>
<protein>
    <submittedName>
        <fullName evidence="3">Uncharacterized protein</fullName>
    </submittedName>
</protein>
<keyword evidence="1" id="KW-0175">Coiled coil</keyword>
<dbReference type="RefSeq" id="WP_097095620.1">
    <property type="nucleotide sequence ID" value="NZ_OCMY01000001.1"/>
</dbReference>
<organism evidence="3 4">
    <name type="scientific">Candidatus Pantoea floridensis</name>
    <dbReference type="NCBI Taxonomy" id="1938870"/>
    <lineage>
        <taxon>Bacteria</taxon>
        <taxon>Pseudomonadati</taxon>
        <taxon>Pseudomonadota</taxon>
        <taxon>Gammaproteobacteria</taxon>
        <taxon>Enterobacterales</taxon>
        <taxon>Erwiniaceae</taxon>
        <taxon>Pantoea</taxon>
    </lineage>
</organism>
<evidence type="ECO:0000256" key="2">
    <source>
        <dbReference type="SAM" id="Phobius"/>
    </source>
</evidence>
<keyword evidence="4" id="KW-1185">Reference proteome</keyword>
<evidence type="ECO:0000313" key="4">
    <source>
        <dbReference type="Proteomes" id="UP000219271"/>
    </source>
</evidence>
<sequence>MDDLKESLKKYFEDRLSGPLFGYLFFSWVGFNWRALAVLGFDKRPVVEKIKFIDESPDLSWHFWLPLMLGVALASVSPYLHLGLQWVHNRALRAKDKNATNTAQRRIQSERQLVKDRVVLRNEDNLEDLRQKTRQAIQDARRKRIEANTQMIVTEALEIQKESARIAEENKEILSLRTQLEKDLGQIINGLKPLEKAETAEELRLVRGVALSALQSMRDMPWPQQPLFTGATTEEFIKKVKADSKKAYLENK</sequence>
<keyword evidence="2" id="KW-0812">Transmembrane</keyword>
<evidence type="ECO:0000313" key="3">
    <source>
        <dbReference type="EMBL" id="SOD37590.1"/>
    </source>
</evidence>
<feature type="transmembrane region" description="Helical" evidence="2">
    <location>
        <begin position="20"/>
        <end position="41"/>
    </location>
</feature>